<feature type="region of interest" description="Disordered" evidence="1">
    <location>
        <begin position="34"/>
        <end position="57"/>
    </location>
</feature>
<sequence>MSETLVYVLAVAGCLVAVGGLVVALVALRRTRRQTRPAAPTGVDPLRDHDADALRGDPRKLRPGDLVEIRQVSYAVRGSLFLTEGEWSWREHLLEDTEGARRWLSVEEDPELELVLWTAEPGATVTPGPPTVDFDGRRYHSDESGRARWTGTGTTGLNPTGGLRYHDYRTSGGALLSFERYGDADWEVARGERLHRAEVMIYPQAGPEQVN</sequence>
<keyword evidence="2" id="KW-0472">Membrane</keyword>
<accession>A0ABY7ZSX1</accession>
<feature type="compositionally biased region" description="Basic and acidic residues" evidence="1">
    <location>
        <begin position="45"/>
        <end position="57"/>
    </location>
</feature>
<keyword evidence="2" id="KW-0812">Transmembrane</keyword>
<keyword evidence="5" id="KW-1185">Reference proteome</keyword>
<gene>
    <name evidence="4" type="ORF">PVK37_06875</name>
</gene>
<dbReference type="InterPro" id="IPR025235">
    <property type="entry name" value="DUF4178"/>
</dbReference>
<evidence type="ECO:0000256" key="2">
    <source>
        <dbReference type="SAM" id="Phobius"/>
    </source>
</evidence>
<protein>
    <submittedName>
        <fullName evidence="4">DUF4178 domain-containing protein</fullName>
    </submittedName>
</protein>
<dbReference type="EMBL" id="CP118615">
    <property type="protein sequence ID" value="WDZ86137.1"/>
    <property type="molecule type" value="Genomic_DNA"/>
</dbReference>
<dbReference type="Pfam" id="PF13785">
    <property type="entry name" value="DUF4178"/>
    <property type="match status" value="1"/>
</dbReference>
<dbReference type="RefSeq" id="WP_275032922.1">
    <property type="nucleotide sequence ID" value="NZ_CP118615.1"/>
</dbReference>
<evidence type="ECO:0000259" key="3">
    <source>
        <dbReference type="Pfam" id="PF13785"/>
    </source>
</evidence>
<name>A0ABY7ZSX1_9ACTN</name>
<evidence type="ECO:0000313" key="4">
    <source>
        <dbReference type="EMBL" id="WDZ86137.1"/>
    </source>
</evidence>
<evidence type="ECO:0000256" key="1">
    <source>
        <dbReference type="SAM" id="MobiDB-lite"/>
    </source>
</evidence>
<organism evidence="4 5">
    <name type="scientific">Micromonospora cathayae</name>
    <dbReference type="NCBI Taxonomy" id="3028804"/>
    <lineage>
        <taxon>Bacteria</taxon>
        <taxon>Bacillati</taxon>
        <taxon>Actinomycetota</taxon>
        <taxon>Actinomycetes</taxon>
        <taxon>Micromonosporales</taxon>
        <taxon>Micromonosporaceae</taxon>
        <taxon>Micromonospora</taxon>
    </lineage>
</organism>
<evidence type="ECO:0000313" key="5">
    <source>
        <dbReference type="Proteomes" id="UP001219605"/>
    </source>
</evidence>
<proteinExistence type="predicted"/>
<feature type="transmembrane region" description="Helical" evidence="2">
    <location>
        <begin position="6"/>
        <end position="28"/>
    </location>
</feature>
<reference evidence="4 5" key="1">
    <citation type="submission" date="2023-02" db="EMBL/GenBank/DDBJ databases">
        <authorList>
            <person name="Mo P."/>
        </authorList>
    </citation>
    <scope>NUCLEOTIDE SEQUENCE [LARGE SCALE GENOMIC DNA]</scope>
    <source>
        <strain evidence="4 5">HUAS 3</strain>
    </source>
</reference>
<dbReference type="Proteomes" id="UP001219605">
    <property type="component" value="Chromosome"/>
</dbReference>
<keyword evidence="2" id="KW-1133">Transmembrane helix</keyword>
<feature type="domain" description="DUF4178" evidence="3">
    <location>
        <begin position="62"/>
        <end position="195"/>
    </location>
</feature>